<gene>
    <name evidence="4" type="ORF">L207DRAFT_568166</name>
</gene>
<evidence type="ECO:0000259" key="3">
    <source>
        <dbReference type="Pfam" id="PF05368"/>
    </source>
</evidence>
<dbReference type="InterPro" id="IPR051609">
    <property type="entry name" value="NmrA/Isoflavone_reductase-like"/>
</dbReference>
<name>A0A2J6RJ63_HYAVF</name>
<dbReference type="InterPro" id="IPR008030">
    <property type="entry name" value="NmrA-like"/>
</dbReference>
<keyword evidence="2" id="KW-0560">Oxidoreductase</keyword>
<dbReference type="Pfam" id="PF05368">
    <property type="entry name" value="NmrA"/>
    <property type="match status" value="1"/>
</dbReference>
<dbReference type="Gene3D" id="3.40.50.720">
    <property type="entry name" value="NAD(P)-binding Rossmann-like Domain"/>
    <property type="match status" value="1"/>
</dbReference>
<dbReference type="AlphaFoldDB" id="A0A2J6RJ63"/>
<dbReference type="SUPFAM" id="SSF51735">
    <property type="entry name" value="NAD(P)-binding Rossmann-fold domains"/>
    <property type="match status" value="1"/>
</dbReference>
<evidence type="ECO:0000313" key="4">
    <source>
        <dbReference type="EMBL" id="PMD38539.1"/>
    </source>
</evidence>
<organism evidence="4 5">
    <name type="scientific">Hyaloscypha variabilis (strain UAMH 11265 / GT02V1 / F)</name>
    <name type="common">Meliniomyces variabilis</name>
    <dbReference type="NCBI Taxonomy" id="1149755"/>
    <lineage>
        <taxon>Eukaryota</taxon>
        <taxon>Fungi</taxon>
        <taxon>Dikarya</taxon>
        <taxon>Ascomycota</taxon>
        <taxon>Pezizomycotina</taxon>
        <taxon>Leotiomycetes</taxon>
        <taxon>Helotiales</taxon>
        <taxon>Hyaloscyphaceae</taxon>
        <taxon>Hyaloscypha</taxon>
        <taxon>Hyaloscypha variabilis</taxon>
    </lineage>
</organism>
<proteinExistence type="predicted"/>
<reference evidence="4 5" key="1">
    <citation type="submission" date="2016-04" db="EMBL/GenBank/DDBJ databases">
        <title>A degradative enzymes factory behind the ericoid mycorrhizal symbiosis.</title>
        <authorList>
            <consortium name="DOE Joint Genome Institute"/>
            <person name="Martino E."/>
            <person name="Morin E."/>
            <person name="Grelet G."/>
            <person name="Kuo A."/>
            <person name="Kohler A."/>
            <person name="Daghino S."/>
            <person name="Barry K."/>
            <person name="Choi C."/>
            <person name="Cichocki N."/>
            <person name="Clum A."/>
            <person name="Copeland A."/>
            <person name="Hainaut M."/>
            <person name="Haridas S."/>
            <person name="Labutti K."/>
            <person name="Lindquist E."/>
            <person name="Lipzen A."/>
            <person name="Khouja H.-R."/>
            <person name="Murat C."/>
            <person name="Ohm R."/>
            <person name="Olson A."/>
            <person name="Spatafora J."/>
            <person name="Veneault-Fourrey C."/>
            <person name="Henrissat B."/>
            <person name="Grigoriev I."/>
            <person name="Martin F."/>
            <person name="Perotto S."/>
        </authorList>
    </citation>
    <scope>NUCLEOTIDE SEQUENCE [LARGE SCALE GENOMIC DNA]</scope>
    <source>
        <strain evidence="4 5">F</strain>
    </source>
</reference>
<feature type="domain" description="NmrA-like" evidence="3">
    <location>
        <begin position="3"/>
        <end position="256"/>
    </location>
</feature>
<dbReference type="GO" id="GO:0016491">
    <property type="term" value="F:oxidoreductase activity"/>
    <property type="evidence" value="ECO:0007669"/>
    <property type="project" value="UniProtKB-KW"/>
</dbReference>
<dbReference type="PANTHER" id="PTHR47706:SF6">
    <property type="entry name" value="NMRA-LIKE FAMILY PROTEIN (AFU_ORTHOLOGUE AFUA_6G00280)"/>
    <property type="match status" value="1"/>
</dbReference>
<dbReference type="Gene3D" id="3.90.25.10">
    <property type="entry name" value="UDP-galactose 4-epimerase, domain 1"/>
    <property type="match status" value="1"/>
</dbReference>
<keyword evidence="5" id="KW-1185">Reference proteome</keyword>
<dbReference type="OrthoDB" id="419598at2759"/>
<dbReference type="InterPro" id="IPR036291">
    <property type="entry name" value="NAD(P)-bd_dom_sf"/>
</dbReference>
<protein>
    <submittedName>
        <fullName evidence="4">Isoflavone reductase family protein</fullName>
    </submittedName>
</protein>
<evidence type="ECO:0000256" key="1">
    <source>
        <dbReference type="ARBA" id="ARBA00022857"/>
    </source>
</evidence>
<dbReference type="Proteomes" id="UP000235786">
    <property type="component" value="Unassembled WGS sequence"/>
</dbReference>
<dbReference type="EMBL" id="KZ613948">
    <property type="protein sequence ID" value="PMD38539.1"/>
    <property type="molecule type" value="Genomic_DNA"/>
</dbReference>
<dbReference type="PANTHER" id="PTHR47706">
    <property type="entry name" value="NMRA-LIKE FAMILY PROTEIN"/>
    <property type="match status" value="1"/>
</dbReference>
<evidence type="ECO:0000313" key="5">
    <source>
        <dbReference type="Proteomes" id="UP000235786"/>
    </source>
</evidence>
<accession>A0A2J6RJ63</accession>
<keyword evidence="1" id="KW-0521">NADP</keyword>
<dbReference type="STRING" id="1149755.A0A2J6RJ63"/>
<evidence type="ECO:0000256" key="2">
    <source>
        <dbReference type="ARBA" id="ARBA00023002"/>
    </source>
</evidence>
<sequence>MSKPRVLIVGATGRTGGTIVDALLEAGQTEVEVLIRPPSLAKPAALKLQERGIKIHAAELENTTQLAGILSGTHTVISAVGPELEAQLAQIPLADAAKKAGVQRFVPCAWMTVCPAGGVMWLRDQLSSFNLMHNRESKSSSMFVKLGLPYTIIDVGYWYQVSFPTLPSGRVDYASLLLPNTTILGEGNMKTALTDLRDIGPYVAKIIMDVRTVNKYVFCYGELLSQEELFAKMEELSGENIERKYISSGELKTLLDTTKSSFCYDFSNVQQAFTFIGLEYRYSMYVRGDNDPAYAKYLGYLDARELYPEFVPRRFEAYAKELLEGNAVAVYQGWSFQAW</sequence>